<evidence type="ECO:0000313" key="4">
    <source>
        <dbReference type="EMBL" id="KAK5618248.1"/>
    </source>
</evidence>
<keyword evidence="3" id="KW-1133">Transmembrane helix</keyword>
<organism evidence="4 5">
    <name type="scientific">Crenichthys baileyi</name>
    <name type="common">White River springfish</name>
    <dbReference type="NCBI Taxonomy" id="28760"/>
    <lineage>
        <taxon>Eukaryota</taxon>
        <taxon>Metazoa</taxon>
        <taxon>Chordata</taxon>
        <taxon>Craniata</taxon>
        <taxon>Vertebrata</taxon>
        <taxon>Euteleostomi</taxon>
        <taxon>Actinopterygii</taxon>
        <taxon>Neopterygii</taxon>
        <taxon>Teleostei</taxon>
        <taxon>Neoteleostei</taxon>
        <taxon>Acanthomorphata</taxon>
        <taxon>Ovalentaria</taxon>
        <taxon>Atherinomorphae</taxon>
        <taxon>Cyprinodontiformes</taxon>
        <taxon>Goodeidae</taxon>
        <taxon>Crenichthys</taxon>
    </lineage>
</organism>
<name>A0AAV9SA04_9TELE</name>
<dbReference type="Pfam" id="PF06637">
    <property type="entry name" value="PV-1"/>
    <property type="match status" value="1"/>
</dbReference>
<keyword evidence="1" id="KW-0175">Coiled coil</keyword>
<dbReference type="PANTHER" id="PTHR21687">
    <property type="entry name" value="PLASMALEMMA VESICLE-ASSOCIATED PROTEIN"/>
    <property type="match status" value="1"/>
</dbReference>
<dbReference type="EMBL" id="JAHHUM010000631">
    <property type="protein sequence ID" value="KAK5618248.1"/>
    <property type="molecule type" value="Genomic_DNA"/>
</dbReference>
<evidence type="ECO:0000256" key="1">
    <source>
        <dbReference type="SAM" id="Coils"/>
    </source>
</evidence>
<protein>
    <recommendedName>
        <fullName evidence="6">Plasmalemma vesicle-associated protein</fullName>
    </recommendedName>
</protein>
<keyword evidence="5" id="KW-1185">Reference proteome</keyword>
<dbReference type="AlphaFoldDB" id="A0AAV9SA04"/>
<dbReference type="GO" id="GO:0043114">
    <property type="term" value="P:regulation of vascular permeability"/>
    <property type="evidence" value="ECO:0007669"/>
    <property type="project" value="TreeGrafter"/>
</dbReference>
<evidence type="ECO:0000313" key="5">
    <source>
        <dbReference type="Proteomes" id="UP001311232"/>
    </source>
</evidence>
<gene>
    <name evidence="4" type="ORF">CRENBAI_020411</name>
</gene>
<evidence type="ECO:0000256" key="2">
    <source>
        <dbReference type="SAM" id="MobiDB-lite"/>
    </source>
</evidence>
<dbReference type="Proteomes" id="UP001311232">
    <property type="component" value="Unassembled WGS sequence"/>
</dbReference>
<dbReference type="GO" id="GO:0002693">
    <property type="term" value="P:positive regulation of cellular extravasation"/>
    <property type="evidence" value="ECO:0007669"/>
    <property type="project" value="TreeGrafter"/>
</dbReference>
<keyword evidence="3" id="KW-0472">Membrane</keyword>
<dbReference type="PANTHER" id="PTHR21687:SF6">
    <property type="entry name" value="PLASMALEMMA VESICLE-ASSOCIATED PROTEIN"/>
    <property type="match status" value="1"/>
</dbReference>
<proteinExistence type="predicted"/>
<evidence type="ECO:0008006" key="6">
    <source>
        <dbReference type="Google" id="ProtNLM"/>
    </source>
</evidence>
<feature type="coiled-coil region" evidence="1">
    <location>
        <begin position="60"/>
        <end position="133"/>
    </location>
</feature>
<comment type="caution">
    <text evidence="4">The sequence shown here is derived from an EMBL/GenBank/DDBJ whole genome shotgun (WGS) entry which is preliminary data.</text>
</comment>
<feature type="region of interest" description="Disordered" evidence="2">
    <location>
        <begin position="387"/>
        <end position="426"/>
    </location>
</feature>
<dbReference type="InterPro" id="IPR009538">
    <property type="entry name" value="PV-1"/>
</dbReference>
<evidence type="ECO:0000256" key="3">
    <source>
        <dbReference type="SAM" id="Phobius"/>
    </source>
</evidence>
<accession>A0AAV9SA04</accession>
<reference evidence="4 5" key="1">
    <citation type="submission" date="2021-06" db="EMBL/GenBank/DDBJ databases">
        <authorList>
            <person name="Palmer J.M."/>
        </authorList>
    </citation>
    <scope>NUCLEOTIDE SEQUENCE [LARGE SCALE GENOMIC DNA]</scope>
    <source>
        <strain evidence="4 5">MEX-2019</strain>
        <tissue evidence="4">Muscle</tissue>
    </source>
</reference>
<sequence length="426" mass="48154">MYSSSYSRAKLGPESRQPLYRNKGKSCGYYMRIVFFFSSLIQSLIIVSLVLFLIYGQPEKSAEEKRVEELEQGYNKLSKNNIDLRKEKGELGAQLAARTAEKAGLEKEMAKQKTEANNTEHELKKKIANLERSMSMMRRPPPPPPFQPPPPLPPVTFNNEANILKSIISQKDTLIGLINSNFTQMVQYLRHETDSALRDRDVNREEAIKLGRDNNLLKEQLTTYTRKCKEDFAQSLDGIQAVTTKFLSRIDNMFPHSLTFHLTCNSQKEQLEKIRSSCTNLSRDVESKFQMYLDNVGNKVVEIQALSSKLEVHNAYLTSSLQQCEQKHGAAVTKAANDLELKQKVHDDKVEKLLMEQRQLREQKKLQEDRLALKDKEIQVLQGMLANKAGPPNAASPQSVPQQGRQAAASWAFGGTTGISKPPMVG</sequence>
<feature type="transmembrane region" description="Helical" evidence="3">
    <location>
        <begin position="29"/>
        <end position="55"/>
    </location>
</feature>
<feature type="compositionally biased region" description="Polar residues" evidence="2">
    <location>
        <begin position="395"/>
        <end position="405"/>
    </location>
</feature>
<keyword evidence="3" id="KW-0812">Transmembrane</keyword>